<dbReference type="Proteomes" id="UP000266152">
    <property type="component" value="Unassembled WGS sequence"/>
</dbReference>
<gene>
    <name evidence="1" type="ORF">FSPOR_8545</name>
</gene>
<evidence type="ECO:0000313" key="1">
    <source>
        <dbReference type="EMBL" id="RGP63492.1"/>
    </source>
</evidence>
<name>A0A395RUH1_FUSSP</name>
<dbReference type="EMBL" id="PXOF01000129">
    <property type="protein sequence ID" value="RGP63492.1"/>
    <property type="molecule type" value="Genomic_DNA"/>
</dbReference>
<accession>A0A395RUH1</accession>
<comment type="caution">
    <text evidence="1">The sequence shown here is derived from an EMBL/GenBank/DDBJ whole genome shotgun (WGS) entry which is preliminary data.</text>
</comment>
<keyword evidence="2" id="KW-1185">Reference proteome</keyword>
<reference evidence="1 2" key="1">
    <citation type="journal article" date="2018" name="PLoS Pathog.">
        <title>Evolution of structural diversity of trichothecenes, a family of toxins produced by plant pathogenic and entomopathogenic fungi.</title>
        <authorList>
            <person name="Proctor R.H."/>
            <person name="McCormick S.P."/>
            <person name="Kim H.S."/>
            <person name="Cardoza R.E."/>
            <person name="Stanley A.M."/>
            <person name="Lindo L."/>
            <person name="Kelly A."/>
            <person name="Brown D.W."/>
            <person name="Lee T."/>
            <person name="Vaughan M.M."/>
            <person name="Alexander N.J."/>
            <person name="Busman M."/>
            <person name="Gutierrez S."/>
        </authorList>
    </citation>
    <scope>NUCLEOTIDE SEQUENCE [LARGE SCALE GENOMIC DNA]</scope>
    <source>
        <strain evidence="1 2">NRRL 3299</strain>
    </source>
</reference>
<evidence type="ECO:0000313" key="2">
    <source>
        <dbReference type="Proteomes" id="UP000266152"/>
    </source>
</evidence>
<proteinExistence type="predicted"/>
<dbReference type="AlphaFoldDB" id="A0A395RUH1"/>
<sequence>MSEFPAAVETPGIYGNSLGTAKRSLLSAIRRDCGQWPQELLGDKPPQPWGKSLLDLFAPLVKSAMRNDDLDELVAKVRQVDGPLTVDGVRAVKKWHSFKRALGRETRRSASVTASSNHREFDDAEKEIDEPHTPMLLPEAYSGSVSCGSEPLGLLTSDELIEEAYIGMMQRHTAEKAQRRVARFAKILGKIGVLRQKIALCTHEKVAALEQEPKDLTEHREMLKHFLDDLRPYQGEKPPLGLPPALNTTEEELLVNKAAIDKARGVSDVALDA</sequence>
<organism evidence="1 2">
    <name type="scientific">Fusarium sporotrichioides</name>
    <dbReference type="NCBI Taxonomy" id="5514"/>
    <lineage>
        <taxon>Eukaryota</taxon>
        <taxon>Fungi</taxon>
        <taxon>Dikarya</taxon>
        <taxon>Ascomycota</taxon>
        <taxon>Pezizomycotina</taxon>
        <taxon>Sordariomycetes</taxon>
        <taxon>Hypocreomycetidae</taxon>
        <taxon>Hypocreales</taxon>
        <taxon>Nectriaceae</taxon>
        <taxon>Fusarium</taxon>
    </lineage>
</organism>
<protein>
    <submittedName>
        <fullName evidence="1">Uncharacterized protein</fullName>
    </submittedName>
</protein>